<dbReference type="InterPro" id="IPR036770">
    <property type="entry name" value="Ankyrin_rpt-contain_sf"/>
</dbReference>
<feature type="compositionally biased region" description="Basic and acidic residues" evidence="4">
    <location>
        <begin position="478"/>
        <end position="487"/>
    </location>
</feature>
<feature type="repeat" description="ANK" evidence="3">
    <location>
        <begin position="623"/>
        <end position="655"/>
    </location>
</feature>
<sequence>MTKPVSRLSEIPRILFASGLLGLRRFWKVSSVSKDLLVLRDDPTSLGFGSVCVGFDAVSEREEVWQLIHDCLKRDDKKTLRHVFELRGVPGRYPFLLKQVLLEYPDSRRCIKFLARQGPTPTCRDFPVTAAESLTKNRLDIFLDNGIVDPNSWVESEKDPYAGSARKRTPGLSRKKVISSPLLSELIRAGRFACAGKLLDAGARVDVCQCSYAGKVFTLAETPLQVLVEHLASLMSEEEEEGGGGGDEDRKEREESRREGLTLLRRLAVASRESGSLHWRVRHHERPVVETAVGLACLLKDAETVRTLLEVQEGARRGEQQLPFLAITPIPEPKEDPHDWASSDSDVSARPESLGLDRRCVGVLEVLADGGVDLGGVGGKGKGKQRSLLIEAIKGGSVPLVSLLLSRGADPNRVGKGWEGIWPGEKGLLVSPLQANFHTSRTWFREERHRRVALTKLLIAHGARCPLSLRTVSQSNQEQRESQKGERLVSSAKASGISDASPLLAASKCPDAELVRLLCEGAGADPNAAVQRGGKTLVCPLAEMIRAADSPSIDRPRSSEAFFRQMTAQWVDVVNALIDVGANVEGITERGEWGTYMDGPDEAMAFLARHWGGYPNVLEGPQSGHTPLSLCCRRGLKDIAAALLRRGARVGGVERAGRPLRVPLVEAVASNLSVETADLIRLLLDAGADENQEGWVPFRLPKTPVRDYDSSDDDSDSDSDSSSSSSSSDQSRGVSASSLPSPQKNWQWVRISPLQASADKWVDFYATQRAIVFNNGVSAKDRQEGKREAARACVKLLVERGARCSLPPSSQGSETMKQAPAETAAAVKSTVSPLLCACLMKDVDLVRLMCKEGQADPNKGDGEVKCPLAFVLSDRLIWGPGKDSLERVREALLTQWNLAVALVEGGARVDLLSNSANWLKRPSKIQTEAVEAEGWNQASMLGSGSWLADLICLEEARGPLLLEIIERTPLKMLEEPLVDRGKLLWGCDRDMSPLVAAIHEGWEEGALALIEQGVGVHRENEPPKKKGGKWLVGESVSGRSSITRCRFDSPIYAALEKRQWDVVRALCRRFAHFMAWERYFGLDRYGPSLPEDLRHILSDRFSNYRVEKQERVEDSKISVCKRRRRLDSDSDSSASSSDSSSSDSSMDSGDEDEDDEED</sequence>
<organism evidence="5">
    <name type="scientific">Chromera velia CCMP2878</name>
    <dbReference type="NCBI Taxonomy" id="1169474"/>
    <lineage>
        <taxon>Eukaryota</taxon>
        <taxon>Sar</taxon>
        <taxon>Alveolata</taxon>
        <taxon>Colpodellida</taxon>
        <taxon>Chromeraceae</taxon>
        <taxon>Chromera</taxon>
    </lineage>
</organism>
<accession>A0A0G4HFA3</accession>
<dbReference type="InterPro" id="IPR002110">
    <property type="entry name" value="Ankyrin_rpt"/>
</dbReference>
<feature type="compositionally biased region" description="Low complexity" evidence="4">
    <location>
        <begin position="720"/>
        <end position="738"/>
    </location>
</feature>
<dbReference type="PhylomeDB" id="A0A0G4HFA3"/>
<evidence type="ECO:0000256" key="2">
    <source>
        <dbReference type="ARBA" id="ARBA00023043"/>
    </source>
</evidence>
<proteinExistence type="predicted"/>
<dbReference type="AlphaFoldDB" id="A0A0G4HFA3"/>
<gene>
    <name evidence="5" type="ORF">Cvel_26985</name>
</gene>
<keyword evidence="1" id="KW-0677">Repeat</keyword>
<evidence type="ECO:0000256" key="3">
    <source>
        <dbReference type="PROSITE-ProRule" id="PRU00023"/>
    </source>
</evidence>
<dbReference type="VEuPathDB" id="CryptoDB:Cvel_26985"/>
<dbReference type="PROSITE" id="PS50088">
    <property type="entry name" value="ANK_REPEAT"/>
    <property type="match status" value="2"/>
</dbReference>
<dbReference type="InterPro" id="IPR050745">
    <property type="entry name" value="Multifunctional_regulatory"/>
</dbReference>
<feature type="compositionally biased region" description="Low complexity" evidence="4">
    <location>
        <begin position="1131"/>
        <end position="1147"/>
    </location>
</feature>
<dbReference type="EMBL" id="CDMZ01002520">
    <property type="protein sequence ID" value="CEM42730.1"/>
    <property type="molecule type" value="Genomic_DNA"/>
</dbReference>
<evidence type="ECO:0000256" key="4">
    <source>
        <dbReference type="SAM" id="MobiDB-lite"/>
    </source>
</evidence>
<dbReference type="SUPFAM" id="SSF48403">
    <property type="entry name" value="Ankyrin repeat"/>
    <property type="match status" value="1"/>
</dbReference>
<dbReference type="PANTHER" id="PTHR24189">
    <property type="entry name" value="MYOTROPHIN"/>
    <property type="match status" value="1"/>
</dbReference>
<feature type="compositionally biased region" description="Basic and acidic residues" evidence="4">
    <location>
        <begin position="247"/>
        <end position="257"/>
    </location>
</feature>
<feature type="region of interest" description="Disordered" evidence="4">
    <location>
        <begin position="470"/>
        <end position="491"/>
    </location>
</feature>
<reference evidence="5" key="1">
    <citation type="submission" date="2014-11" db="EMBL/GenBank/DDBJ databases">
        <authorList>
            <person name="Otto D Thomas"/>
            <person name="Naeem Raeece"/>
        </authorList>
    </citation>
    <scope>NUCLEOTIDE SEQUENCE</scope>
</reference>
<evidence type="ECO:0000313" key="5">
    <source>
        <dbReference type="EMBL" id="CEM42730.1"/>
    </source>
</evidence>
<dbReference type="Gene3D" id="1.25.40.20">
    <property type="entry name" value="Ankyrin repeat-containing domain"/>
    <property type="match status" value="2"/>
</dbReference>
<feature type="compositionally biased region" description="Acidic residues" evidence="4">
    <location>
        <begin position="1148"/>
        <end position="1158"/>
    </location>
</feature>
<feature type="region of interest" description="Disordered" evidence="4">
    <location>
        <begin position="1122"/>
        <end position="1158"/>
    </location>
</feature>
<dbReference type="SMART" id="SM00248">
    <property type="entry name" value="ANK"/>
    <property type="match status" value="7"/>
</dbReference>
<feature type="compositionally biased region" description="Acidic residues" evidence="4">
    <location>
        <begin position="710"/>
        <end position="719"/>
    </location>
</feature>
<protein>
    <submittedName>
        <fullName evidence="5">Uncharacterized protein</fullName>
    </submittedName>
</protein>
<dbReference type="PANTHER" id="PTHR24189:SF50">
    <property type="entry name" value="ANKYRIN REPEAT AND SOCS BOX PROTEIN 2"/>
    <property type="match status" value="1"/>
</dbReference>
<feature type="region of interest" description="Disordered" evidence="4">
    <location>
        <begin position="695"/>
        <end position="741"/>
    </location>
</feature>
<evidence type="ECO:0000256" key="1">
    <source>
        <dbReference type="ARBA" id="ARBA00022737"/>
    </source>
</evidence>
<name>A0A0G4HFA3_9ALVE</name>
<feature type="repeat" description="ANK" evidence="3">
    <location>
        <begin position="384"/>
        <end position="416"/>
    </location>
</feature>
<feature type="region of interest" description="Disordered" evidence="4">
    <location>
        <begin position="235"/>
        <end position="257"/>
    </location>
</feature>
<keyword evidence="2 3" id="KW-0040">ANK repeat</keyword>